<comment type="caution">
    <text evidence="6">The sequence shown here is derived from an EMBL/GenBank/DDBJ whole genome shotgun (WGS) entry which is preliminary data.</text>
</comment>
<keyword evidence="3" id="KW-0238">DNA-binding</keyword>
<gene>
    <name evidence="6" type="primary">lacI_5</name>
    <name evidence="6" type="ORF">SY212_23790</name>
</gene>
<dbReference type="CDD" id="cd01392">
    <property type="entry name" value="HTH_LacI"/>
    <property type="match status" value="1"/>
</dbReference>
<dbReference type="CDD" id="cd06291">
    <property type="entry name" value="PBP1_Qymf-like"/>
    <property type="match status" value="1"/>
</dbReference>
<evidence type="ECO:0000313" key="6">
    <source>
        <dbReference type="EMBL" id="GET07349.1"/>
    </source>
</evidence>
<dbReference type="PROSITE" id="PS00356">
    <property type="entry name" value="HTH_LACI_1"/>
    <property type="match status" value="1"/>
</dbReference>
<dbReference type="PANTHER" id="PTHR30146">
    <property type="entry name" value="LACI-RELATED TRANSCRIPTIONAL REPRESSOR"/>
    <property type="match status" value="1"/>
</dbReference>
<keyword evidence="1" id="KW-0678">Repressor</keyword>
<protein>
    <submittedName>
        <fullName evidence="6">LacI family transcriptional regulator</fullName>
    </submittedName>
</protein>
<dbReference type="Pfam" id="PF13377">
    <property type="entry name" value="Peripla_BP_3"/>
    <property type="match status" value="1"/>
</dbReference>
<dbReference type="InterPro" id="IPR010982">
    <property type="entry name" value="Lambda_DNA-bd_dom_sf"/>
</dbReference>
<reference evidence="6" key="1">
    <citation type="submission" date="2019-10" db="EMBL/GenBank/DDBJ databases">
        <title>Lactobacillus agilis SY212 Whole Genome Sequencing Project.</title>
        <authorList>
            <person name="Suzuki S."/>
            <person name="Endo A."/>
            <person name="Maeno S."/>
            <person name="Shiwa Y."/>
            <person name="Matsutani M."/>
            <person name="Kajikawa A."/>
        </authorList>
    </citation>
    <scope>NUCLEOTIDE SEQUENCE</scope>
    <source>
        <strain evidence="6">SY212</strain>
    </source>
</reference>
<dbReference type="GO" id="GO:0003700">
    <property type="term" value="F:DNA-binding transcription factor activity"/>
    <property type="evidence" value="ECO:0007669"/>
    <property type="project" value="TreeGrafter"/>
</dbReference>
<evidence type="ECO:0000256" key="2">
    <source>
        <dbReference type="ARBA" id="ARBA00023015"/>
    </source>
</evidence>
<evidence type="ECO:0000256" key="1">
    <source>
        <dbReference type="ARBA" id="ARBA00022491"/>
    </source>
</evidence>
<dbReference type="Gene3D" id="3.40.50.2300">
    <property type="match status" value="2"/>
</dbReference>
<evidence type="ECO:0000259" key="5">
    <source>
        <dbReference type="PROSITE" id="PS50932"/>
    </source>
</evidence>
<accession>A0A6F9XQ23</accession>
<dbReference type="SUPFAM" id="SSF53822">
    <property type="entry name" value="Periplasmic binding protein-like I"/>
    <property type="match status" value="1"/>
</dbReference>
<dbReference type="RefSeq" id="WP_172585399.1">
    <property type="nucleotide sequence ID" value="NZ_BLAM01000236.1"/>
</dbReference>
<dbReference type="PANTHER" id="PTHR30146:SF95">
    <property type="entry name" value="RIBOSE OPERON REPRESSOR"/>
    <property type="match status" value="1"/>
</dbReference>
<organism evidence="6">
    <name type="scientific">Ligilactobacillus agilis</name>
    <dbReference type="NCBI Taxonomy" id="1601"/>
    <lineage>
        <taxon>Bacteria</taxon>
        <taxon>Bacillati</taxon>
        <taxon>Bacillota</taxon>
        <taxon>Bacilli</taxon>
        <taxon>Lactobacillales</taxon>
        <taxon>Lactobacillaceae</taxon>
        <taxon>Ligilactobacillus</taxon>
    </lineage>
</organism>
<evidence type="ECO:0000256" key="4">
    <source>
        <dbReference type="ARBA" id="ARBA00023163"/>
    </source>
</evidence>
<keyword evidence="2" id="KW-0805">Transcription regulation</keyword>
<dbReference type="InterPro" id="IPR000843">
    <property type="entry name" value="HTH_LacI"/>
</dbReference>
<evidence type="ECO:0000256" key="3">
    <source>
        <dbReference type="ARBA" id="ARBA00023125"/>
    </source>
</evidence>
<sequence>MTTMNDVARLAGVSRGTVSNYINGVKIKEESQKKVQAAIDELGYIPNLTARNLKKSRSDLVALILPTTQSPFFSELVFTLQQVLKKQNFKTILCNSNNDISEELEYLQMAKEQKVAGIITISYSELPVNLLQGVNIVSIEKKLSATIPCVSVENSAGGRMAAAELTKRGADKLLVISRKTDKTVFNYGQRVGGFTSYCKKEQVEYSVFNPELHDDRFYGELGEFLDNEFKNLGVNGIFAVSDQYADFVYRKLSANGYKIPEDIQIIGFDGSKMYPQQPALLSSIRQPVELIAEKCVWQLMAILRGDDIDKKQITFIPVTFIEGNTTKKTN</sequence>
<dbReference type="GO" id="GO:0000976">
    <property type="term" value="F:transcription cis-regulatory region binding"/>
    <property type="evidence" value="ECO:0007669"/>
    <property type="project" value="TreeGrafter"/>
</dbReference>
<dbReference type="AlphaFoldDB" id="A0A6F9XQ23"/>
<dbReference type="Pfam" id="PF00356">
    <property type="entry name" value="LacI"/>
    <property type="match status" value="1"/>
</dbReference>
<dbReference type="SUPFAM" id="SSF47413">
    <property type="entry name" value="lambda repressor-like DNA-binding domains"/>
    <property type="match status" value="1"/>
</dbReference>
<dbReference type="EMBL" id="BLAM01000236">
    <property type="protein sequence ID" value="GET07349.1"/>
    <property type="molecule type" value="Genomic_DNA"/>
</dbReference>
<keyword evidence="4" id="KW-0804">Transcription</keyword>
<feature type="domain" description="HTH lacI-type" evidence="5">
    <location>
        <begin position="2"/>
        <end position="55"/>
    </location>
</feature>
<proteinExistence type="predicted"/>
<dbReference type="Gene3D" id="1.10.260.40">
    <property type="entry name" value="lambda repressor-like DNA-binding domains"/>
    <property type="match status" value="1"/>
</dbReference>
<dbReference type="InterPro" id="IPR046335">
    <property type="entry name" value="LacI/GalR-like_sensor"/>
</dbReference>
<name>A0A6F9XQ23_9LACO</name>
<dbReference type="PROSITE" id="PS50932">
    <property type="entry name" value="HTH_LACI_2"/>
    <property type="match status" value="1"/>
</dbReference>
<dbReference type="Proteomes" id="UP000494265">
    <property type="component" value="Unassembled WGS sequence"/>
</dbReference>
<dbReference type="InterPro" id="IPR028082">
    <property type="entry name" value="Peripla_BP_I"/>
</dbReference>
<dbReference type="SMART" id="SM00354">
    <property type="entry name" value="HTH_LACI"/>
    <property type="match status" value="1"/>
</dbReference>